<sequence length="85" mass="9583">MKFKYLVVLVSNNHSTLLYKNLLRKGCEIDLISAPSNISRGCAKAIRFNESDTAIVVQEIKNNKIIVKGIYRIVNENNSISYVPV</sequence>
<gene>
    <name evidence="2" type="ORF">Ctaglu_03250</name>
</gene>
<reference evidence="2 3" key="1">
    <citation type="submission" date="2018-11" db="EMBL/GenBank/DDBJ databases">
        <title>Genome sequencing and assembly of Clostridium tagluense strain A121.</title>
        <authorList>
            <person name="Murakami T."/>
            <person name="Segawa T."/>
            <person name="Shcherbakova V.A."/>
            <person name="Mori H."/>
            <person name="Yoshimura Y."/>
        </authorList>
    </citation>
    <scope>NUCLEOTIDE SEQUENCE [LARGE SCALE GENOMIC DNA]</scope>
    <source>
        <strain evidence="2 3">A121</strain>
    </source>
</reference>
<dbReference type="InterPro" id="IPR021778">
    <property type="entry name" value="Se/S_carrier-like"/>
</dbReference>
<dbReference type="EMBL" id="BHYK01000002">
    <property type="protein sequence ID" value="GCD08702.1"/>
    <property type="molecule type" value="Genomic_DNA"/>
</dbReference>
<name>A0A401UGV1_9CLOT</name>
<comment type="caution">
    <text evidence="2">The sequence shown here is derived from an EMBL/GenBank/DDBJ whole genome shotgun (WGS) entry which is preliminary data.</text>
</comment>
<dbReference type="RefSeq" id="WP_124997421.1">
    <property type="nucleotide sequence ID" value="NZ_BHYK01000002.1"/>
</dbReference>
<organism evidence="2 3">
    <name type="scientific">Clostridium tagluense</name>
    <dbReference type="NCBI Taxonomy" id="360422"/>
    <lineage>
        <taxon>Bacteria</taxon>
        <taxon>Bacillati</taxon>
        <taxon>Bacillota</taxon>
        <taxon>Clostridia</taxon>
        <taxon>Eubacteriales</taxon>
        <taxon>Clostridiaceae</taxon>
        <taxon>Clostridium</taxon>
    </lineage>
</organism>
<keyword evidence="3" id="KW-1185">Reference proteome</keyword>
<feature type="domain" description="Putative Se/S carrier protein-like" evidence="1">
    <location>
        <begin position="4"/>
        <end position="72"/>
    </location>
</feature>
<dbReference type="OrthoDB" id="1708101at2"/>
<evidence type="ECO:0000259" key="1">
    <source>
        <dbReference type="Pfam" id="PF11823"/>
    </source>
</evidence>
<protein>
    <recommendedName>
        <fullName evidence="1">Putative Se/S carrier protein-like domain-containing protein</fullName>
    </recommendedName>
</protein>
<dbReference type="Pfam" id="PF11823">
    <property type="entry name" value="Se_S_carrier"/>
    <property type="match status" value="1"/>
</dbReference>
<proteinExistence type="predicted"/>
<dbReference type="Proteomes" id="UP000287872">
    <property type="component" value="Unassembled WGS sequence"/>
</dbReference>
<evidence type="ECO:0000313" key="2">
    <source>
        <dbReference type="EMBL" id="GCD08702.1"/>
    </source>
</evidence>
<evidence type="ECO:0000313" key="3">
    <source>
        <dbReference type="Proteomes" id="UP000287872"/>
    </source>
</evidence>
<dbReference type="AlphaFoldDB" id="A0A401UGV1"/>
<accession>A0A401UGV1</accession>